<proteinExistence type="inferred from homology"/>
<keyword evidence="4 7" id="KW-0574">Periplasm</keyword>
<comment type="caution">
    <text evidence="10">The sequence shown here is derived from an EMBL/GenBank/DDBJ whole genome shotgun (WGS) entry which is preliminary data.</text>
</comment>
<reference evidence="10 11" key="1">
    <citation type="journal article" date="2016" name="Appl. Environ. Microbiol.">
        <title>Lack of Overt Genome Reduction in the Bryostatin-Producing Bryozoan Symbiont "Candidatus Endobugula sertula".</title>
        <authorList>
            <person name="Miller I.J."/>
            <person name="Vanee N."/>
            <person name="Fong S.S."/>
            <person name="Lim-Fong G.E."/>
            <person name="Kwan J.C."/>
        </authorList>
    </citation>
    <scope>NUCLEOTIDE SEQUENCE [LARGE SCALE GENOMIC DNA]</scope>
    <source>
        <strain evidence="10">AB1-4</strain>
    </source>
</reference>
<name>A0A1D2QQX3_9GAMM</name>
<evidence type="ECO:0000256" key="2">
    <source>
        <dbReference type="ARBA" id="ARBA00009813"/>
    </source>
</evidence>
<evidence type="ECO:0000259" key="9">
    <source>
        <dbReference type="Pfam" id="PF13098"/>
    </source>
</evidence>
<dbReference type="InterPro" id="IPR012336">
    <property type="entry name" value="Thioredoxin-like_fold"/>
</dbReference>
<dbReference type="Gene3D" id="3.40.30.10">
    <property type="entry name" value="Glutaredoxin"/>
    <property type="match status" value="1"/>
</dbReference>
<evidence type="ECO:0000313" key="10">
    <source>
        <dbReference type="EMBL" id="ODS23998.1"/>
    </source>
</evidence>
<evidence type="ECO:0000313" key="11">
    <source>
        <dbReference type="Proteomes" id="UP000242502"/>
    </source>
</evidence>
<evidence type="ECO:0000256" key="1">
    <source>
        <dbReference type="ARBA" id="ARBA00004418"/>
    </source>
</evidence>
<protein>
    <recommendedName>
        <fullName evidence="7">Thiol:disulfide interchange protein</fullName>
    </recommendedName>
</protein>
<accession>A0A1D2QQX3</accession>
<keyword evidence="6 7" id="KW-0676">Redox-active center</keyword>
<evidence type="ECO:0000256" key="5">
    <source>
        <dbReference type="ARBA" id="ARBA00023157"/>
    </source>
</evidence>
<evidence type="ECO:0000256" key="6">
    <source>
        <dbReference type="ARBA" id="ARBA00023284"/>
    </source>
</evidence>
<dbReference type="InterPro" id="IPR009094">
    <property type="entry name" value="DiS-bond_isomerase_DsbC/G_N_sf"/>
</dbReference>
<evidence type="ECO:0000256" key="7">
    <source>
        <dbReference type="RuleBase" id="RU364038"/>
    </source>
</evidence>
<dbReference type="Gene3D" id="3.10.450.70">
    <property type="entry name" value="Disulphide bond isomerase, DsbC/G, N-terminal"/>
    <property type="match status" value="1"/>
</dbReference>
<feature type="domain" description="Thioredoxin-like fold" evidence="9">
    <location>
        <begin position="113"/>
        <end position="234"/>
    </location>
</feature>
<evidence type="ECO:0000256" key="4">
    <source>
        <dbReference type="ARBA" id="ARBA00022764"/>
    </source>
</evidence>
<dbReference type="STRING" id="62101.AB835_06130"/>
<keyword evidence="3 7" id="KW-0732">Signal</keyword>
<dbReference type="Pfam" id="PF10411">
    <property type="entry name" value="DsbC_N"/>
    <property type="match status" value="1"/>
</dbReference>
<dbReference type="EMBL" id="MDLC01000016">
    <property type="protein sequence ID" value="ODS23998.1"/>
    <property type="molecule type" value="Genomic_DNA"/>
</dbReference>
<feature type="domain" description="Disulphide bond isomerase DsbC/G N-terminal" evidence="8">
    <location>
        <begin position="18"/>
        <end position="77"/>
    </location>
</feature>
<dbReference type="PANTHER" id="PTHR35272">
    <property type="entry name" value="THIOL:DISULFIDE INTERCHANGE PROTEIN DSBC-RELATED"/>
    <property type="match status" value="1"/>
</dbReference>
<dbReference type="CDD" id="cd03020">
    <property type="entry name" value="DsbA_DsbC_DsbG"/>
    <property type="match status" value="1"/>
</dbReference>
<dbReference type="SUPFAM" id="SSF52833">
    <property type="entry name" value="Thioredoxin-like"/>
    <property type="match status" value="1"/>
</dbReference>
<comment type="subcellular location">
    <subcellularLocation>
        <location evidence="1 7">Periplasm</location>
    </subcellularLocation>
</comment>
<dbReference type="Proteomes" id="UP000242502">
    <property type="component" value="Unassembled WGS sequence"/>
</dbReference>
<dbReference type="InterPro" id="IPR018950">
    <property type="entry name" value="DiS-bond_isomerase_DsbC/G_N"/>
</dbReference>
<dbReference type="SUPFAM" id="SSF54423">
    <property type="entry name" value="DsbC/DsbG N-terminal domain-like"/>
    <property type="match status" value="1"/>
</dbReference>
<comment type="similarity">
    <text evidence="2 7">Belongs to the thioredoxin family. DsbC subfamily.</text>
</comment>
<dbReference type="InterPro" id="IPR051470">
    <property type="entry name" value="Thiol:disulfide_interchange"/>
</dbReference>
<evidence type="ECO:0000259" key="8">
    <source>
        <dbReference type="Pfam" id="PF10411"/>
    </source>
</evidence>
<dbReference type="GO" id="GO:0042597">
    <property type="term" value="C:periplasmic space"/>
    <property type="evidence" value="ECO:0007669"/>
    <property type="project" value="UniProtKB-SubCell"/>
</dbReference>
<keyword evidence="5" id="KW-1015">Disulfide bond</keyword>
<comment type="function">
    <text evidence="7">Required for disulfide bond formation in some periplasmic proteins. Acts by transferring its disulfide bond to other proteins and is reduced in the process.</text>
</comment>
<dbReference type="InterPro" id="IPR033954">
    <property type="entry name" value="DiS-bond_Isoase_DsbC/G"/>
</dbReference>
<sequence length="237" mass="26618">MEKRKPDAVVPEEIQTSIFARLKQARPDLEPSNLRYSPMEGLYKMKLDGRVVFVSEDGGFLIAGEMYQVNSGHLVNLQEQDRIKEEKAFAPKRVEMLQAVAEKDLVVYKPTVEQKGYVYIFTDIDCPFCRKLHSQMGAMLDMGIEVRYLAFPRAGINSRSAQKLSTVWCADNRVEMMDRFKSGQDVELAECEVSPVADHYILGKKVGIRGTPAIILESGQIIPGAVTPEMLAKEMGI</sequence>
<dbReference type="Pfam" id="PF13098">
    <property type="entry name" value="Thioredoxin_2"/>
    <property type="match status" value="1"/>
</dbReference>
<dbReference type="PANTHER" id="PTHR35272:SF3">
    <property type="entry name" value="THIOL:DISULFIDE INTERCHANGE PROTEIN DSBC"/>
    <property type="match status" value="1"/>
</dbReference>
<gene>
    <name evidence="10" type="ORF">AB835_06130</name>
</gene>
<organism evidence="10 11">
    <name type="scientific">Candidatus Endobugula sertula</name>
    <name type="common">Bugula neritina bacterial symbiont</name>
    <dbReference type="NCBI Taxonomy" id="62101"/>
    <lineage>
        <taxon>Bacteria</taxon>
        <taxon>Pseudomonadati</taxon>
        <taxon>Pseudomonadota</taxon>
        <taxon>Gammaproteobacteria</taxon>
        <taxon>Cellvibrionales</taxon>
        <taxon>Cellvibrionaceae</taxon>
        <taxon>Candidatus Endobugula</taxon>
    </lineage>
</organism>
<evidence type="ECO:0000256" key="3">
    <source>
        <dbReference type="ARBA" id="ARBA00022729"/>
    </source>
</evidence>
<dbReference type="InterPro" id="IPR036249">
    <property type="entry name" value="Thioredoxin-like_sf"/>
</dbReference>
<dbReference type="AlphaFoldDB" id="A0A1D2QQX3"/>